<evidence type="ECO:0000313" key="6">
    <source>
        <dbReference type="Proteomes" id="UP000663281"/>
    </source>
</evidence>
<keyword evidence="5" id="KW-0282">Flagellum</keyword>
<keyword evidence="5" id="KW-0969">Cilium</keyword>
<dbReference type="SUPFAM" id="SSF140566">
    <property type="entry name" value="FlgN-like"/>
    <property type="match status" value="1"/>
</dbReference>
<dbReference type="RefSeq" id="WP_207320277.1">
    <property type="nucleotide sequence ID" value="NZ_CP071501.1"/>
</dbReference>
<keyword evidence="4" id="KW-0175">Coiled coil</keyword>
<dbReference type="AlphaFoldDB" id="A0A975AJ67"/>
<dbReference type="Pfam" id="PF05130">
    <property type="entry name" value="FlgN"/>
    <property type="match status" value="1"/>
</dbReference>
<evidence type="ECO:0000256" key="1">
    <source>
        <dbReference type="ARBA" id="ARBA00002397"/>
    </source>
</evidence>
<reference evidence="5 6" key="1">
    <citation type="submission" date="2021-03" db="EMBL/GenBank/DDBJ databases">
        <title>Novel species identification of genus Shewanella.</title>
        <authorList>
            <person name="Liu G."/>
            <person name="Zhang Q."/>
        </authorList>
    </citation>
    <scope>NUCLEOTIDE SEQUENCE [LARGE SCALE GENOMIC DNA]</scope>
    <source>
        <strain evidence="5 6">FJAT-53726</strain>
    </source>
</reference>
<feature type="coiled-coil region" evidence="4">
    <location>
        <begin position="32"/>
        <end position="92"/>
    </location>
</feature>
<evidence type="ECO:0000256" key="2">
    <source>
        <dbReference type="ARBA" id="ARBA00007703"/>
    </source>
</evidence>
<dbReference type="Proteomes" id="UP000663281">
    <property type="component" value="Chromosome"/>
</dbReference>
<evidence type="ECO:0000313" key="5">
    <source>
        <dbReference type="EMBL" id="QSX28977.1"/>
    </source>
</evidence>
<dbReference type="GO" id="GO:0044780">
    <property type="term" value="P:bacterial-type flagellum assembly"/>
    <property type="evidence" value="ECO:0007669"/>
    <property type="project" value="InterPro"/>
</dbReference>
<dbReference type="InterPro" id="IPR007809">
    <property type="entry name" value="FlgN-like"/>
</dbReference>
<keyword evidence="6" id="KW-1185">Reference proteome</keyword>
<comment type="function">
    <text evidence="1">Required for the efficient initiation of filament assembly.</text>
</comment>
<dbReference type="EMBL" id="CP071504">
    <property type="protein sequence ID" value="QSX28977.1"/>
    <property type="molecule type" value="Genomic_DNA"/>
</dbReference>
<evidence type="ECO:0000256" key="4">
    <source>
        <dbReference type="SAM" id="Coils"/>
    </source>
</evidence>
<protein>
    <submittedName>
        <fullName evidence="5">Flagellar protein FlgN</fullName>
    </submittedName>
</protein>
<keyword evidence="5" id="KW-0966">Cell projection</keyword>
<proteinExistence type="inferred from homology"/>
<gene>
    <name evidence="5" type="ORF">JYB88_12005</name>
</gene>
<name>A0A975AJ67_9GAMM</name>
<sequence length="143" mass="15897">MTEHTLLALLTQQQRLLDGLMQLITDEKQALIQQAAEELLRLSGTKAELLQALQHNDKQLEAHPDRAQLSQDAELKARVEDAKERLAQCQQLNELNGQLIEHNLASLNRLAQALQVSRNASSLTYNDKGKTSTISTLGNDFSA</sequence>
<keyword evidence="3" id="KW-1005">Bacterial flagellum biogenesis</keyword>
<organism evidence="5 6">
    <name type="scientific">Shewanella cyperi</name>
    <dbReference type="NCBI Taxonomy" id="2814292"/>
    <lineage>
        <taxon>Bacteria</taxon>
        <taxon>Pseudomonadati</taxon>
        <taxon>Pseudomonadota</taxon>
        <taxon>Gammaproteobacteria</taxon>
        <taxon>Alteromonadales</taxon>
        <taxon>Shewanellaceae</taxon>
        <taxon>Shewanella</taxon>
    </lineage>
</organism>
<dbReference type="Gene3D" id="1.20.58.300">
    <property type="entry name" value="FlgN-like"/>
    <property type="match status" value="1"/>
</dbReference>
<accession>A0A975AJ67</accession>
<comment type="similarity">
    <text evidence="2">Belongs to the FlgN family.</text>
</comment>
<dbReference type="KEGG" id="scyp:JYB88_12005"/>
<dbReference type="InterPro" id="IPR036679">
    <property type="entry name" value="FlgN-like_sf"/>
</dbReference>
<evidence type="ECO:0000256" key="3">
    <source>
        <dbReference type="ARBA" id="ARBA00022795"/>
    </source>
</evidence>